<dbReference type="EMBL" id="AY915567">
    <property type="protein sequence ID" value="AAX30788.1"/>
    <property type="molecule type" value="mRNA"/>
</dbReference>
<evidence type="ECO:0000313" key="1">
    <source>
        <dbReference type="EMBL" id="AAX30788.1"/>
    </source>
</evidence>
<sequence>MDGLLEQKFKNPSVANWDETSKEGQLLQTIVDLLTSEPPPAVQVQNSVTCKNAPHKRS</sequence>
<accession>Q5BRP7</accession>
<protein>
    <submittedName>
        <fullName evidence="1">SJCHGC07696 protein</fullName>
    </submittedName>
</protein>
<name>Q5BRP7_SCHJA</name>
<reference evidence="1" key="2">
    <citation type="journal article" date="2006" name="PLoS Pathog.">
        <title>New perspectives on host-parasite interplay by comparative transcriptomic and proteomic analyses of Schistosoma japonicum.</title>
        <authorList>
            <person name="Liu F."/>
            <person name="Lu J."/>
            <person name="Hu W."/>
            <person name="Wang S.Y."/>
            <person name="Cui S.J."/>
            <person name="Chi M."/>
            <person name="Yan Q."/>
            <person name="Wang X.R."/>
            <person name="Song H.D."/>
            <person name="Xu X.N."/>
            <person name="Wang J.J."/>
            <person name="Zhang X.L."/>
            <person name="Zhang X."/>
            <person name="Wang Z.Q."/>
            <person name="Xue C.L."/>
            <person name="Brindley P.J."/>
            <person name="McManus D.P."/>
            <person name="Yang P.Y."/>
            <person name="Feng Z."/>
            <person name="Chen Z."/>
            <person name="Han Z.G."/>
        </authorList>
    </citation>
    <scope>NUCLEOTIDE SEQUENCE</scope>
</reference>
<dbReference type="AlphaFoldDB" id="Q5BRP7"/>
<organism evidence="1">
    <name type="scientific">Schistosoma japonicum</name>
    <name type="common">Blood fluke</name>
    <dbReference type="NCBI Taxonomy" id="6182"/>
    <lineage>
        <taxon>Eukaryota</taxon>
        <taxon>Metazoa</taxon>
        <taxon>Spiralia</taxon>
        <taxon>Lophotrochozoa</taxon>
        <taxon>Platyhelminthes</taxon>
        <taxon>Trematoda</taxon>
        <taxon>Digenea</taxon>
        <taxon>Strigeidida</taxon>
        <taxon>Schistosomatoidea</taxon>
        <taxon>Schistosomatidae</taxon>
        <taxon>Schistosoma</taxon>
    </lineage>
</organism>
<proteinExistence type="evidence at transcript level"/>
<reference evidence="1" key="1">
    <citation type="submission" date="2005-01" db="EMBL/GenBank/DDBJ databases">
        <authorList>
            <person name="Han Z."/>
        </authorList>
    </citation>
    <scope>NUCLEOTIDE SEQUENCE</scope>
</reference>